<gene>
    <name evidence="3" type="ORF">SHM_18550</name>
</gene>
<feature type="transmembrane region" description="Helical" evidence="1">
    <location>
        <begin position="212"/>
        <end position="233"/>
    </location>
</feature>
<evidence type="ECO:0000313" key="3">
    <source>
        <dbReference type="EMBL" id="BDT04209.1"/>
    </source>
</evidence>
<accession>A0ABN6T3X5</accession>
<feature type="transmembrane region" description="Helical" evidence="1">
    <location>
        <begin position="137"/>
        <end position="158"/>
    </location>
</feature>
<dbReference type="GO" id="GO:0006508">
    <property type="term" value="P:proteolysis"/>
    <property type="evidence" value="ECO:0007669"/>
    <property type="project" value="UniProtKB-KW"/>
</dbReference>
<proteinExistence type="predicted"/>
<keyword evidence="1" id="KW-1133">Transmembrane helix</keyword>
<organism evidence="3 4">
    <name type="scientific">Spiroplasma ixodetis</name>
    <dbReference type="NCBI Taxonomy" id="2141"/>
    <lineage>
        <taxon>Bacteria</taxon>
        <taxon>Bacillati</taxon>
        <taxon>Mycoplasmatota</taxon>
        <taxon>Mollicutes</taxon>
        <taxon>Entomoplasmatales</taxon>
        <taxon>Spiroplasmataceae</taxon>
        <taxon>Spiroplasma</taxon>
    </lineage>
</organism>
<dbReference type="GO" id="GO:0008233">
    <property type="term" value="F:peptidase activity"/>
    <property type="evidence" value="ECO:0007669"/>
    <property type="project" value="UniProtKB-KW"/>
</dbReference>
<feature type="transmembrane region" description="Helical" evidence="1">
    <location>
        <begin position="104"/>
        <end position="125"/>
    </location>
</feature>
<keyword evidence="1" id="KW-0472">Membrane</keyword>
<feature type="transmembrane region" description="Helical" evidence="1">
    <location>
        <begin position="72"/>
        <end position="92"/>
    </location>
</feature>
<feature type="transmembrane region" description="Helical" evidence="1">
    <location>
        <begin position="319"/>
        <end position="335"/>
    </location>
</feature>
<feature type="transmembrane region" description="Helical" evidence="1">
    <location>
        <begin position="253"/>
        <end position="278"/>
    </location>
</feature>
<dbReference type="Pfam" id="PF02517">
    <property type="entry name" value="Rce1-like"/>
    <property type="match status" value="1"/>
</dbReference>
<keyword evidence="3" id="KW-0378">Hydrolase</keyword>
<keyword evidence="3" id="KW-0645">Protease</keyword>
<feature type="domain" description="CAAX prenyl protease 2/Lysostaphin resistance protein A-like" evidence="2">
    <location>
        <begin position="264"/>
        <end position="353"/>
    </location>
</feature>
<evidence type="ECO:0000259" key="2">
    <source>
        <dbReference type="Pfam" id="PF02517"/>
    </source>
</evidence>
<reference evidence="3 4" key="1">
    <citation type="journal article" date="2022" name="Front. Microbiol.">
        <title>Male-killing mechanisms vary between Spiroplasma species.</title>
        <authorList>
            <person name="Arai H."/>
            <person name="Inoue M."/>
            <person name="Kageyama D."/>
        </authorList>
    </citation>
    <scope>NUCLEOTIDE SEQUENCE [LARGE SCALE GENOMIC DNA]</scope>
    <source>
        <strain evidence="4">sHm</strain>
    </source>
</reference>
<dbReference type="InterPro" id="IPR003675">
    <property type="entry name" value="Rce1/LyrA-like_dom"/>
</dbReference>
<feature type="transmembrane region" description="Helical" evidence="1">
    <location>
        <begin position="170"/>
        <end position="192"/>
    </location>
</feature>
<name>A0ABN6T3X5_9MOLU</name>
<keyword evidence="4" id="KW-1185">Reference proteome</keyword>
<evidence type="ECO:0000256" key="1">
    <source>
        <dbReference type="SAM" id="Phobius"/>
    </source>
</evidence>
<feature type="transmembrane region" description="Helical" evidence="1">
    <location>
        <begin position="290"/>
        <end position="307"/>
    </location>
</feature>
<keyword evidence="1" id="KW-0812">Transmembrane</keyword>
<dbReference type="EMBL" id="AP026933">
    <property type="protein sequence ID" value="BDT04209.1"/>
    <property type="molecule type" value="Genomic_DNA"/>
</dbReference>
<dbReference type="Proteomes" id="UP001163387">
    <property type="component" value="Chromosome"/>
</dbReference>
<evidence type="ECO:0000313" key="4">
    <source>
        <dbReference type="Proteomes" id="UP001163387"/>
    </source>
</evidence>
<sequence length="363" mass="41264">MQYLYMFNKKSNQINVSHNNDIIRRINVNQTDNINSNNLEKNEQKQSFIDKFTSKSLSCDDTNNFNFKTASWTLTIIYLISFIIIPILYSLIKTYAVKDTSQSSFLSLFIFSLLPIFGLVVSLGIDWEAMIKKGGWAAYSHSVFGFISVVFVLLFFIATKVISGKDDDVTSLATTFLIQQLFQLLGSILVLVFCRSLRERIITTLKEAKLDLITWVTIFAVIGTILNIIFNIIPKFSEFNMLTSNNSSKNQDVLNLLMNSPYGIFVLVLSTIFIAPINEEISYRHGTFTIVRYRWLAYAASLIYFPSMHVMDSGDWNNIIGYLGFSIILPLLFIMTRGNTTYTIGLHAFSNLIATISGFINKN</sequence>
<protein>
    <submittedName>
        <fullName evidence="3">CAAX protease family protein</fullName>
    </submittedName>
</protein>